<dbReference type="GO" id="GO:0046872">
    <property type="term" value="F:metal ion binding"/>
    <property type="evidence" value="ECO:0007669"/>
    <property type="project" value="InterPro"/>
</dbReference>
<evidence type="ECO:0000256" key="4">
    <source>
        <dbReference type="ARBA" id="ARBA00023267"/>
    </source>
</evidence>
<dbReference type="InterPro" id="IPR011054">
    <property type="entry name" value="Rudment_hybrid_motif"/>
</dbReference>
<evidence type="ECO:0000313" key="9">
    <source>
        <dbReference type="Proteomes" id="UP000306340"/>
    </source>
</evidence>
<evidence type="ECO:0000256" key="3">
    <source>
        <dbReference type="ARBA" id="ARBA00022840"/>
    </source>
</evidence>
<organism evidence="8 9">
    <name type="scientific">Cereibacter changlensis</name>
    <dbReference type="NCBI Taxonomy" id="402884"/>
    <lineage>
        <taxon>Bacteria</taxon>
        <taxon>Pseudomonadati</taxon>
        <taxon>Pseudomonadota</taxon>
        <taxon>Alphaproteobacteria</taxon>
        <taxon>Rhodobacterales</taxon>
        <taxon>Paracoccaceae</taxon>
        <taxon>Cereibacter</taxon>
    </lineage>
</organism>
<dbReference type="InterPro" id="IPR050856">
    <property type="entry name" value="Biotin_carboxylase_complex"/>
</dbReference>
<dbReference type="GO" id="GO:0016874">
    <property type="term" value="F:ligase activity"/>
    <property type="evidence" value="ECO:0007669"/>
    <property type="project" value="UniProtKB-KW"/>
</dbReference>
<dbReference type="PROSITE" id="PS50975">
    <property type="entry name" value="ATP_GRASP"/>
    <property type="match status" value="1"/>
</dbReference>
<dbReference type="FunFam" id="3.40.50.20:FF:000010">
    <property type="entry name" value="Propionyl-CoA carboxylase subunit alpha"/>
    <property type="match status" value="1"/>
</dbReference>
<evidence type="ECO:0000256" key="1">
    <source>
        <dbReference type="ARBA" id="ARBA00022598"/>
    </source>
</evidence>
<dbReference type="InterPro" id="IPR005479">
    <property type="entry name" value="CPAse_ATP-bd"/>
</dbReference>
<keyword evidence="2 5" id="KW-0547">Nucleotide-binding</keyword>
<dbReference type="AlphaFoldDB" id="A0A4U0YV10"/>
<gene>
    <name evidence="8" type="ORF">FAZ78_16105</name>
</gene>
<dbReference type="InterPro" id="IPR016185">
    <property type="entry name" value="PreATP-grasp_dom_sf"/>
</dbReference>
<dbReference type="Pfam" id="PF02785">
    <property type="entry name" value="Biotin_carb_C"/>
    <property type="match status" value="1"/>
</dbReference>
<dbReference type="Gene3D" id="3.30.470.20">
    <property type="entry name" value="ATP-grasp fold, B domain"/>
    <property type="match status" value="1"/>
</dbReference>
<feature type="domain" description="Biotin carboxylation" evidence="7">
    <location>
        <begin position="1"/>
        <end position="448"/>
    </location>
</feature>
<dbReference type="Pfam" id="PF00289">
    <property type="entry name" value="Biotin_carb_N"/>
    <property type="match status" value="1"/>
</dbReference>
<dbReference type="PROSITE" id="PS00866">
    <property type="entry name" value="CPSASE_1"/>
    <property type="match status" value="1"/>
</dbReference>
<feature type="domain" description="ATP-grasp" evidence="6">
    <location>
        <begin position="119"/>
        <end position="318"/>
    </location>
</feature>
<evidence type="ECO:0000256" key="2">
    <source>
        <dbReference type="ARBA" id="ARBA00022741"/>
    </source>
</evidence>
<dbReference type="InterPro" id="IPR005481">
    <property type="entry name" value="BC-like_N"/>
</dbReference>
<evidence type="ECO:0000256" key="5">
    <source>
        <dbReference type="PROSITE-ProRule" id="PRU00409"/>
    </source>
</evidence>
<dbReference type="InterPro" id="IPR005482">
    <property type="entry name" value="Biotin_COase_C"/>
</dbReference>
<dbReference type="EMBL" id="SWAU01000169">
    <property type="protein sequence ID" value="TKA95585.1"/>
    <property type="molecule type" value="Genomic_DNA"/>
</dbReference>
<dbReference type="RefSeq" id="WP_136793490.1">
    <property type="nucleotide sequence ID" value="NZ_SWAU01000169.1"/>
</dbReference>
<dbReference type="PROSITE" id="PS50979">
    <property type="entry name" value="BC"/>
    <property type="match status" value="1"/>
</dbReference>
<accession>A0A4U0YV10</accession>
<dbReference type="PANTHER" id="PTHR18866:SF127">
    <property type="match status" value="1"/>
</dbReference>
<dbReference type="InterPro" id="IPR011764">
    <property type="entry name" value="Biotin_carboxylation_dom"/>
</dbReference>
<dbReference type="SUPFAM" id="SSF52440">
    <property type="entry name" value="PreATP-grasp domain"/>
    <property type="match status" value="1"/>
</dbReference>
<keyword evidence="3 5" id="KW-0067">ATP-binding</keyword>
<keyword evidence="4" id="KW-0092">Biotin</keyword>
<dbReference type="GO" id="GO:0005524">
    <property type="term" value="F:ATP binding"/>
    <property type="evidence" value="ECO:0007669"/>
    <property type="project" value="UniProtKB-UniRule"/>
</dbReference>
<name>A0A4U0YV10_9RHOB</name>
<dbReference type="PANTHER" id="PTHR18866">
    <property type="entry name" value="CARBOXYLASE:PYRUVATE/ACETYL-COA/PROPIONYL-COA CARBOXYLASE"/>
    <property type="match status" value="1"/>
</dbReference>
<dbReference type="SMART" id="SM00878">
    <property type="entry name" value="Biotin_carb_C"/>
    <property type="match status" value="1"/>
</dbReference>
<protein>
    <submittedName>
        <fullName evidence="8">ATP-grasp domain-containing protein</fullName>
    </submittedName>
</protein>
<dbReference type="Pfam" id="PF02786">
    <property type="entry name" value="CPSase_L_D2"/>
    <property type="match status" value="1"/>
</dbReference>
<dbReference type="InterPro" id="IPR011761">
    <property type="entry name" value="ATP-grasp"/>
</dbReference>
<dbReference type="Proteomes" id="UP000306340">
    <property type="component" value="Unassembled WGS sequence"/>
</dbReference>
<reference evidence="8 9" key="1">
    <citation type="submission" date="2019-04" db="EMBL/GenBank/DDBJ databases">
        <title>Crypto-aerobic microbial life in anoxic (sulfidic) marine sediments.</title>
        <authorList>
            <person name="Bhattacharya S."/>
            <person name="Roy C."/>
            <person name="Mondal N."/>
            <person name="Sarkar J."/>
            <person name="Mandal S."/>
            <person name="Rameez M.J."/>
            <person name="Ghosh W."/>
        </authorList>
    </citation>
    <scope>NUCLEOTIDE SEQUENCE [LARGE SCALE GENOMIC DNA]</scope>
    <source>
        <strain evidence="8 9">SBBC</strain>
    </source>
</reference>
<evidence type="ECO:0000313" key="8">
    <source>
        <dbReference type="EMBL" id="TKA95585.1"/>
    </source>
</evidence>
<proteinExistence type="predicted"/>
<dbReference type="SUPFAM" id="SSF51246">
    <property type="entry name" value="Rudiment single hybrid motif"/>
    <property type="match status" value="1"/>
</dbReference>
<dbReference type="SUPFAM" id="SSF56059">
    <property type="entry name" value="Glutathione synthetase ATP-binding domain-like"/>
    <property type="match status" value="1"/>
</dbReference>
<keyword evidence="1" id="KW-0436">Ligase</keyword>
<evidence type="ECO:0000259" key="6">
    <source>
        <dbReference type="PROSITE" id="PS50975"/>
    </source>
</evidence>
<comment type="caution">
    <text evidence="8">The sequence shown here is derived from an EMBL/GenBank/DDBJ whole genome shotgun (WGS) entry which is preliminary data.</text>
</comment>
<evidence type="ECO:0000259" key="7">
    <source>
        <dbReference type="PROSITE" id="PS50979"/>
    </source>
</evidence>
<sequence length="462" mass="49758">MKKLLVANRGEIARRIFRSARELGTATVAVYSEADANAAHVLEADEAWPIGPAPARDSYLNVDKVLEAARLSGADAVHPGYGFLSENADFAEAVEAAGLTWIGPTPESIRTMGDKQRARALAEAAGVPIVPGSDRIAPDTAEGIEAAGAEVGYPLLVKAAAGGGGIGMRRVDDPAKLRETVIATQSMAGKAFGNGSVFLERFVPKARHVEIQVFGFGEAGAVHFYERDCSLQRRFQKVIEESPAPGLPDAVRNRMTEAAVRLCRHVAYRGAGTVEFIVDAESFEFFFLEMNTRIQVEHPVTEMVTGQDLVSLQLRFAAGEIGNLPQDEISTRGHAIECRLYAENPEKRFMPSPGTLSVFSLPSAVPGLRIDCGYREGDTVTPFYDPMIAKLIVHGATRDEARERAAQALRRLKVDGLRTNRAFLIGCLENDGFASGDVYTSFIDENLAALLGASVEAEPATP</sequence>
<dbReference type="PROSITE" id="PS00867">
    <property type="entry name" value="CPSASE_2"/>
    <property type="match status" value="1"/>
</dbReference>